<evidence type="ECO:0000256" key="11">
    <source>
        <dbReference type="ARBA" id="ARBA00049047"/>
    </source>
</evidence>
<dbReference type="InterPro" id="IPR023026">
    <property type="entry name" value="Trp_synth_beta/beta-like"/>
</dbReference>
<evidence type="ECO:0000256" key="4">
    <source>
        <dbReference type="ARBA" id="ARBA00011270"/>
    </source>
</evidence>
<proteinExistence type="inferred from homology"/>
<keyword evidence="8" id="KW-0663">Pyridoxal phosphate</keyword>
<accession>A0A1Y5RDU7</accession>
<dbReference type="RefSeq" id="WP_170842086.1">
    <property type="nucleotide sequence ID" value="NZ_FNZV01000001.1"/>
</dbReference>
<dbReference type="EC" id="4.2.1.20" evidence="5"/>
<sequence length="397" mass="41537">MGHETHIIAKAGRFGSFGGQFVAPVLLPVLDRLETAFQDAWRDAEFRETLTLLLNRYVGRPTPLFDIPRFSTREGGAQIVLKRDDLTFNGGNYANSAVGQCLLAKRMGLNAVVCDTGSGQNGIATAAVAARFGMECTIYIGASDAARQPSAVNKMRLFGAQVQIVKDADRALSAATSAATRHWMGHSDTTTYVAGAPIGPHPYPEMVAAFQAVIGRETRLQLIDHGLAPAIYVSAVGGGSSTIGLFSAFLGDTQARLVAVEGAGTGGEACAHSARLGRGRRGIFHGAETMVLSDVHGQIIPTGSIAPGLSYPGSSPQLADLVETGRVETMAISDAAAKDAVLRLAQREGILLCLEAGHALAAAEQLAAQLSPDQSIVVMAQSSGDKDIETLLEETTP</sequence>
<evidence type="ECO:0000256" key="5">
    <source>
        <dbReference type="ARBA" id="ARBA00012043"/>
    </source>
</evidence>
<keyword evidence="7" id="KW-0822">Tryptophan biosynthesis</keyword>
<name>A0A1Y5RDU7_9RHOB</name>
<dbReference type="Pfam" id="PF00291">
    <property type="entry name" value="PALP"/>
    <property type="match status" value="1"/>
</dbReference>
<evidence type="ECO:0000256" key="3">
    <source>
        <dbReference type="ARBA" id="ARBA00009982"/>
    </source>
</evidence>
<keyword evidence="14" id="KW-1185">Reference proteome</keyword>
<dbReference type="EMBL" id="FWFW01000001">
    <property type="protein sequence ID" value="SLN14912.1"/>
    <property type="molecule type" value="Genomic_DNA"/>
</dbReference>
<dbReference type="InterPro" id="IPR001926">
    <property type="entry name" value="TrpB-like_PALP"/>
</dbReference>
<dbReference type="PANTHER" id="PTHR48077">
    <property type="entry name" value="TRYPTOPHAN SYNTHASE-RELATED"/>
    <property type="match status" value="1"/>
</dbReference>
<evidence type="ECO:0000313" key="13">
    <source>
        <dbReference type="EMBL" id="SLN14912.1"/>
    </source>
</evidence>
<evidence type="ECO:0000256" key="8">
    <source>
        <dbReference type="ARBA" id="ARBA00022898"/>
    </source>
</evidence>
<dbReference type="NCBIfam" id="TIGR00263">
    <property type="entry name" value="trpB"/>
    <property type="match status" value="1"/>
</dbReference>
<dbReference type="InterPro" id="IPR036052">
    <property type="entry name" value="TrpB-like_PALP_sf"/>
</dbReference>
<protein>
    <recommendedName>
        <fullName evidence="5">tryptophan synthase</fullName>
        <ecNumber evidence="5">4.2.1.20</ecNumber>
    </recommendedName>
</protein>
<evidence type="ECO:0000256" key="1">
    <source>
        <dbReference type="ARBA" id="ARBA00001933"/>
    </source>
</evidence>
<keyword evidence="6" id="KW-0028">Amino-acid biosynthesis</keyword>
<organism evidence="13 14">
    <name type="scientific">Pacificibacter marinus</name>
    <dbReference type="NCBI Taxonomy" id="658057"/>
    <lineage>
        <taxon>Bacteria</taxon>
        <taxon>Pseudomonadati</taxon>
        <taxon>Pseudomonadota</taxon>
        <taxon>Alphaproteobacteria</taxon>
        <taxon>Rhodobacterales</taxon>
        <taxon>Roseobacteraceae</taxon>
        <taxon>Pacificibacter</taxon>
    </lineage>
</organism>
<comment type="cofactor">
    <cofactor evidence="1">
        <name>pyridoxal 5'-phosphate</name>
        <dbReference type="ChEBI" id="CHEBI:597326"/>
    </cofactor>
</comment>
<evidence type="ECO:0000256" key="2">
    <source>
        <dbReference type="ARBA" id="ARBA00004733"/>
    </source>
</evidence>
<evidence type="ECO:0000256" key="6">
    <source>
        <dbReference type="ARBA" id="ARBA00022605"/>
    </source>
</evidence>
<dbReference type="Gene3D" id="3.40.50.1100">
    <property type="match status" value="2"/>
</dbReference>
<comment type="subunit">
    <text evidence="4">Tetramer of two alpha and two beta chains.</text>
</comment>
<comment type="pathway">
    <text evidence="2">Amino-acid biosynthesis; L-tryptophan biosynthesis; L-tryptophan from chorismate: step 5/5.</text>
</comment>
<keyword evidence="10 13" id="KW-0456">Lyase</keyword>
<gene>
    <name evidence="13" type="primary">trpB_1</name>
    <name evidence="13" type="ORF">PAM7971_00270</name>
</gene>
<dbReference type="Proteomes" id="UP000193307">
    <property type="component" value="Unassembled WGS sequence"/>
</dbReference>
<dbReference type="InterPro" id="IPR006654">
    <property type="entry name" value="Trp_synth_beta"/>
</dbReference>
<dbReference type="GO" id="GO:0005737">
    <property type="term" value="C:cytoplasm"/>
    <property type="evidence" value="ECO:0007669"/>
    <property type="project" value="TreeGrafter"/>
</dbReference>
<dbReference type="STRING" id="658057.SAMN04488032_101377"/>
<dbReference type="SUPFAM" id="SSF53686">
    <property type="entry name" value="Tryptophan synthase beta subunit-like PLP-dependent enzymes"/>
    <property type="match status" value="1"/>
</dbReference>
<reference evidence="13 14" key="1">
    <citation type="submission" date="2017-03" db="EMBL/GenBank/DDBJ databases">
        <authorList>
            <person name="Afonso C.L."/>
            <person name="Miller P.J."/>
            <person name="Scott M.A."/>
            <person name="Spackman E."/>
            <person name="Goraichik I."/>
            <person name="Dimitrov K.M."/>
            <person name="Suarez D.L."/>
            <person name="Swayne D.E."/>
        </authorList>
    </citation>
    <scope>NUCLEOTIDE SEQUENCE [LARGE SCALE GENOMIC DNA]</scope>
    <source>
        <strain evidence="13 14">CECT 7971</strain>
    </source>
</reference>
<evidence type="ECO:0000313" key="14">
    <source>
        <dbReference type="Proteomes" id="UP000193307"/>
    </source>
</evidence>
<evidence type="ECO:0000256" key="7">
    <source>
        <dbReference type="ARBA" id="ARBA00022822"/>
    </source>
</evidence>
<dbReference type="PANTHER" id="PTHR48077:SF3">
    <property type="entry name" value="TRYPTOPHAN SYNTHASE"/>
    <property type="match status" value="1"/>
</dbReference>
<evidence type="ECO:0000256" key="10">
    <source>
        <dbReference type="ARBA" id="ARBA00023239"/>
    </source>
</evidence>
<comment type="catalytic activity">
    <reaction evidence="11">
        <text>(1S,2R)-1-C-(indol-3-yl)glycerol 3-phosphate + L-serine = D-glyceraldehyde 3-phosphate + L-tryptophan + H2O</text>
        <dbReference type="Rhea" id="RHEA:10532"/>
        <dbReference type="ChEBI" id="CHEBI:15377"/>
        <dbReference type="ChEBI" id="CHEBI:33384"/>
        <dbReference type="ChEBI" id="CHEBI:57912"/>
        <dbReference type="ChEBI" id="CHEBI:58866"/>
        <dbReference type="ChEBI" id="CHEBI:59776"/>
        <dbReference type="EC" id="4.2.1.20"/>
    </reaction>
</comment>
<keyword evidence="9" id="KW-0057">Aromatic amino acid biosynthesis</keyword>
<dbReference type="PIRSF" id="PIRSF001413">
    <property type="entry name" value="Trp_syn_beta"/>
    <property type="match status" value="1"/>
</dbReference>
<evidence type="ECO:0000259" key="12">
    <source>
        <dbReference type="Pfam" id="PF00291"/>
    </source>
</evidence>
<comment type="similarity">
    <text evidence="3">Belongs to the TrpB family.</text>
</comment>
<dbReference type="AlphaFoldDB" id="A0A1Y5RDU7"/>
<feature type="domain" description="Tryptophan synthase beta chain-like PALP" evidence="12">
    <location>
        <begin position="59"/>
        <end position="379"/>
    </location>
</feature>
<dbReference type="GO" id="GO:0004834">
    <property type="term" value="F:tryptophan synthase activity"/>
    <property type="evidence" value="ECO:0007669"/>
    <property type="project" value="UniProtKB-EC"/>
</dbReference>
<evidence type="ECO:0000256" key="9">
    <source>
        <dbReference type="ARBA" id="ARBA00023141"/>
    </source>
</evidence>